<evidence type="ECO:0000313" key="13">
    <source>
        <dbReference type="EMBL" id="KAK4740875.1"/>
    </source>
</evidence>
<accession>A0AAN7JFS7</accession>
<reference evidence="13 14" key="1">
    <citation type="journal article" date="2023" name="Hortic Res">
        <title>Pangenome of water caltrop reveals structural variations and asymmetric subgenome divergence after allopolyploidization.</title>
        <authorList>
            <person name="Zhang X."/>
            <person name="Chen Y."/>
            <person name="Wang L."/>
            <person name="Yuan Y."/>
            <person name="Fang M."/>
            <person name="Shi L."/>
            <person name="Lu R."/>
            <person name="Comes H.P."/>
            <person name="Ma Y."/>
            <person name="Chen Y."/>
            <person name="Huang G."/>
            <person name="Zhou Y."/>
            <person name="Zheng Z."/>
            <person name="Qiu Y."/>
        </authorList>
    </citation>
    <scope>NUCLEOTIDE SEQUENCE [LARGE SCALE GENOMIC DNA]</scope>
    <source>
        <tissue evidence="13">Roots</tissue>
    </source>
</reference>
<dbReference type="InterPro" id="IPR000823">
    <property type="entry name" value="Peroxidase_pln"/>
</dbReference>
<evidence type="ECO:0000256" key="7">
    <source>
        <dbReference type="ARBA" id="ARBA00022723"/>
    </source>
</evidence>
<evidence type="ECO:0000256" key="9">
    <source>
        <dbReference type="ARBA" id="ARBA00023004"/>
    </source>
</evidence>
<evidence type="ECO:0000256" key="6">
    <source>
        <dbReference type="ARBA" id="ARBA00022617"/>
    </source>
</evidence>
<protein>
    <recommendedName>
        <fullName evidence="4">peroxidase</fullName>
        <ecNumber evidence="4">1.11.1.7</ecNumber>
    </recommendedName>
</protein>
<dbReference type="PROSITE" id="PS50873">
    <property type="entry name" value="PEROXIDASE_4"/>
    <property type="match status" value="1"/>
</dbReference>
<keyword evidence="8" id="KW-0560">Oxidoreductase</keyword>
<evidence type="ECO:0000256" key="3">
    <source>
        <dbReference type="ARBA" id="ARBA00001970"/>
    </source>
</evidence>
<dbReference type="GO" id="GO:0140825">
    <property type="term" value="F:lactoperoxidase activity"/>
    <property type="evidence" value="ECO:0007669"/>
    <property type="project" value="UniProtKB-EC"/>
</dbReference>
<dbReference type="GO" id="GO:0046872">
    <property type="term" value="F:metal ion binding"/>
    <property type="evidence" value="ECO:0007669"/>
    <property type="project" value="UniProtKB-KW"/>
</dbReference>
<dbReference type="EC" id="1.11.1.7" evidence="4"/>
<dbReference type="InterPro" id="IPR010255">
    <property type="entry name" value="Haem_peroxidase_sf"/>
</dbReference>
<evidence type="ECO:0000256" key="4">
    <source>
        <dbReference type="ARBA" id="ARBA00012313"/>
    </source>
</evidence>
<feature type="binding site" evidence="10">
    <location>
        <position position="37"/>
    </location>
    <ligand>
        <name>substrate</name>
    </ligand>
</feature>
<keyword evidence="6" id="KW-0349">Heme</keyword>
<dbReference type="EMBL" id="JAXIOK010000024">
    <property type="protein sequence ID" value="KAK4740875.1"/>
    <property type="molecule type" value="Genomic_DNA"/>
</dbReference>
<gene>
    <name evidence="13" type="ORF">SAY87_024463</name>
</gene>
<evidence type="ECO:0000256" key="11">
    <source>
        <dbReference type="RuleBase" id="RU004241"/>
    </source>
</evidence>
<evidence type="ECO:0000256" key="8">
    <source>
        <dbReference type="ARBA" id="ARBA00023002"/>
    </source>
</evidence>
<dbReference type="PANTHER" id="PTHR31388">
    <property type="entry name" value="PEROXIDASE 72-RELATED"/>
    <property type="match status" value="1"/>
</dbReference>
<evidence type="ECO:0000256" key="2">
    <source>
        <dbReference type="ARBA" id="ARBA00001913"/>
    </source>
</evidence>
<keyword evidence="9" id="KW-0408">Iron</keyword>
<dbReference type="SUPFAM" id="SSF48113">
    <property type="entry name" value="Heme-dependent peroxidases"/>
    <property type="match status" value="1"/>
</dbReference>
<sequence>MDICKWKPKLGGTTWTVQLGRRDSTTASFDDATNDLPSPLLDLSDLITAFSNKGFTAKELVALSAGWYKLDCATGQKRFDHGKFR</sequence>
<dbReference type="Proteomes" id="UP001345219">
    <property type="component" value="Chromosome 19"/>
</dbReference>
<evidence type="ECO:0000259" key="12">
    <source>
        <dbReference type="PROSITE" id="PS50873"/>
    </source>
</evidence>
<name>A0AAN7JFS7_9MYRT</name>
<comment type="cofactor">
    <cofactor evidence="2">
        <name>Ca(2+)</name>
        <dbReference type="ChEBI" id="CHEBI:29108"/>
    </cofactor>
</comment>
<dbReference type="GO" id="GO:0020037">
    <property type="term" value="F:heme binding"/>
    <property type="evidence" value="ECO:0007669"/>
    <property type="project" value="InterPro"/>
</dbReference>
<feature type="domain" description="Plant heme peroxidase family profile" evidence="12">
    <location>
        <begin position="1"/>
        <end position="70"/>
    </location>
</feature>
<evidence type="ECO:0000313" key="14">
    <source>
        <dbReference type="Proteomes" id="UP001345219"/>
    </source>
</evidence>
<organism evidence="13 14">
    <name type="scientific">Trapa incisa</name>
    <dbReference type="NCBI Taxonomy" id="236973"/>
    <lineage>
        <taxon>Eukaryota</taxon>
        <taxon>Viridiplantae</taxon>
        <taxon>Streptophyta</taxon>
        <taxon>Embryophyta</taxon>
        <taxon>Tracheophyta</taxon>
        <taxon>Spermatophyta</taxon>
        <taxon>Magnoliopsida</taxon>
        <taxon>eudicotyledons</taxon>
        <taxon>Gunneridae</taxon>
        <taxon>Pentapetalae</taxon>
        <taxon>rosids</taxon>
        <taxon>malvids</taxon>
        <taxon>Myrtales</taxon>
        <taxon>Lythraceae</taxon>
        <taxon>Trapa</taxon>
    </lineage>
</organism>
<dbReference type="PANTHER" id="PTHR31388:SF247">
    <property type="entry name" value="PEROXIDASE"/>
    <property type="match status" value="1"/>
</dbReference>
<comment type="cofactor">
    <cofactor evidence="3">
        <name>heme b</name>
        <dbReference type="ChEBI" id="CHEBI:60344"/>
    </cofactor>
</comment>
<dbReference type="Gene3D" id="1.10.420.10">
    <property type="entry name" value="Peroxidase, domain 2"/>
    <property type="match status" value="1"/>
</dbReference>
<evidence type="ECO:0000256" key="5">
    <source>
        <dbReference type="ARBA" id="ARBA00022559"/>
    </source>
</evidence>
<comment type="similarity">
    <text evidence="11">Belongs to the peroxidase family.</text>
</comment>
<keyword evidence="5" id="KW-0575">Peroxidase</keyword>
<comment type="caution">
    <text evidence="13">The sequence shown here is derived from an EMBL/GenBank/DDBJ whole genome shotgun (WGS) entry which is preliminary data.</text>
</comment>
<proteinExistence type="inferred from homology"/>
<keyword evidence="7" id="KW-0479">Metal-binding</keyword>
<evidence type="ECO:0000256" key="1">
    <source>
        <dbReference type="ARBA" id="ARBA00000189"/>
    </source>
</evidence>
<evidence type="ECO:0000256" key="10">
    <source>
        <dbReference type="PIRSR" id="PIRSR600823-2"/>
    </source>
</evidence>
<keyword evidence="14" id="KW-1185">Reference proteome</keyword>
<dbReference type="Pfam" id="PF00141">
    <property type="entry name" value="peroxidase"/>
    <property type="match status" value="1"/>
</dbReference>
<dbReference type="Gene3D" id="1.10.520.10">
    <property type="match status" value="1"/>
</dbReference>
<dbReference type="GO" id="GO:0006979">
    <property type="term" value="P:response to oxidative stress"/>
    <property type="evidence" value="ECO:0007669"/>
    <property type="project" value="InterPro"/>
</dbReference>
<dbReference type="AlphaFoldDB" id="A0AAN7JFS7"/>
<dbReference type="InterPro" id="IPR002016">
    <property type="entry name" value="Haem_peroxidase"/>
</dbReference>
<comment type="catalytic activity">
    <reaction evidence="1">
        <text>2 a phenolic donor + H2O2 = 2 a phenolic radical donor + 2 H2O</text>
        <dbReference type="Rhea" id="RHEA:56136"/>
        <dbReference type="ChEBI" id="CHEBI:15377"/>
        <dbReference type="ChEBI" id="CHEBI:16240"/>
        <dbReference type="ChEBI" id="CHEBI:139520"/>
        <dbReference type="ChEBI" id="CHEBI:139521"/>
        <dbReference type="EC" id="1.11.1.7"/>
    </reaction>
</comment>